<dbReference type="Proteomes" id="UP001497522">
    <property type="component" value="Chromosome 3"/>
</dbReference>
<evidence type="ECO:0000313" key="2">
    <source>
        <dbReference type="EMBL" id="CAK9872719.1"/>
    </source>
</evidence>
<dbReference type="EMBL" id="OZ023704">
    <property type="protein sequence ID" value="CAK9872719.1"/>
    <property type="molecule type" value="Genomic_DNA"/>
</dbReference>
<protein>
    <submittedName>
        <fullName evidence="2">Uncharacterized protein</fullName>
    </submittedName>
</protein>
<reference evidence="2" key="1">
    <citation type="submission" date="2024-03" db="EMBL/GenBank/DDBJ databases">
        <authorList>
            <consortium name="ELIXIR-Norway"/>
            <consortium name="Elixir Norway"/>
        </authorList>
    </citation>
    <scope>NUCLEOTIDE SEQUENCE</scope>
</reference>
<keyword evidence="3" id="KW-1185">Reference proteome</keyword>
<proteinExistence type="predicted"/>
<sequence>MDGAGGIPSTDFSPGADSVSRGQLQGNAATTGATMFLPVLHTGFMDAWCGSLQSTTNSGDSGTTGNSRRESRTNDGVMAVLSLTHMCKLQWPVSYYHHRVWCILASPPLGQLSVGMPSTLSTVSSQPSPTLPQHQQHQITSASSNLCRYVLVRGSRPGQERAGEGHIHTAVTRTVVNLVPLQGAQSPVVGA</sequence>
<evidence type="ECO:0000256" key="1">
    <source>
        <dbReference type="SAM" id="MobiDB-lite"/>
    </source>
</evidence>
<gene>
    <name evidence="2" type="ORF">CSSPJE1EN2_LOCUS15289</name>
</gene>
<evidence type="ECO:0000313" key="3">
    <source>
        <dbReference type="Proteomes" id="UP001497522"/>
    </source>
</evidence>
<accession>A0ABP1BCL1</accession>
<feature type="region of interest" description="Disordered" evidence="1">
    <location>
        <begin position="1"/>
        <end position="23"/>
    </location>
</feature>
<name>A0ABP1BCL1_9BRYO</name>
<organism evidence="2 3">
    <name type="scientific">Sphagnum jensenii</name>
    <dbReference type="NCBI Taxonomy" id="128206"/>
    <lineage>
        <taxon>Eukaryota</taxon>
        <taxon>Viridiplantae</taxon>
        <taxon>Streptophyta</taxon>
        <taxon>Embryophyta</taxon>
        <taxon>Bryophyta</taxon>
        <taxon>Sphagnophytina</taxon>
        <taxon>Sphagnopsida</taxon>
        <taxon>Sphagnales</taxon>
        <taxon>Sphagnaceae</taxon>
        <taxon>Sphagnum</taxon>
    </lineage>
</organism>